<dbReference type="InterPro" id="IPR052338">
    <property type="entry name" value="Transposase_5"/>
</dbReference>
<dbReference type="STRING" id="1202772.A0A1V9YVY5"/>
<dbReference type="InterPro" id="IPR036397">
    <property type="entry name" value="RNaseH_sf"/>
</dbReference>
<evidence type="ECO:0000259" key="1">
    <source>
        <dbReference type="Pfam" id="PF11427"/>
    </source>
</evidence>
<gene>
    <name evidence="3" type="ORF">ACHHYP_05967</name>
</gene>
<dbReference type="InterPro" id="IPR009057">
    <property type="entry name" value="Homeodomain-like_sf"/>
</dbReference>
<dbReference type="AlphaFoldDB" id="A0A1V9YVY5"/>
<feature type="domain" description="Tc1-like transposase DDE" evidence="2">
    <location>
        <begin position="142"/>
        <end position="289"/>
    </location>
</feature>
<keyword evidence="4" id="KW-1185">Reference proteome</keyword>
<dbReference type="PANTHER" id="PTHR23022:SF129">
    <property type="entry name" value="TRANSPOSABLE ELEMENT TC3 TRANSPOSASE"/>
    <property type="match status" value="1"/>
</dbReference>
<dbReference type="Gene3D" id="1.10.10.60">
    <property type="entry name" value="Homeodomain-like"/>
    <property type="match status" value="1"/>
</dbReference>
<dbReference type="Pfam" id="PF13358">
    <property type="entry name" value="DDE_3"/>
    <property type="match status" value="1"/>
</dbReference>
<dbReference type="InterPro" id="IPR047655">
    <property type="entry name" value="Transpos_IS630-like"/>
</dbReference>
<dbReference type="SUPFAM" id="SSF46689">
    <property type="entry name" value="Homeodomain-like"/>
    <property type="match status" value="1"/>
</dbReference>
<evidence type="ECO:0008006" key="5">
    <source>
        <dbReference type="Google" id="ProtNLM"/>
    </source>
</evidence>
<dbReference type="Proteomes" id="UP000243579">
    <property type="component" value="Unassembled WGS sequence"/>
</dbReference>
<dbReference type="Gene3D" id="3.30.420.10">
    <property type="entry name" value="Ribonuclease H-like superfamily/Ribonuclease H"/>
    <property type="match status" value="1"/>
</dbReference>
<evidence type="ECO:0000313" key="4">
    <source>
        <dbReference type="Proteomes" id="UP000243579"/>
    </source>
</evidence>
<proteinExistence type="predicted"/>
<dbReference type="Pfam" id="PF11427">
    <property type="entry name" value="HTH_Tnp_Tc3_1"/>
    <property type="match status" value="1"/>
</dbReference>
<sequence>MSKGTTLTEVEQAQILAFSRAGYSSRRIAKEVGRSPNVVARYIKDKDTYGVAKSPGRPPRLSSMALRHLFREAGKGRSSCREIVTNLNLPVKHRRVQQLLKKHPEIVYKKRKATPKLTPRHEQARVKFAQDQVTCRRDWTAVIFSDEKKFNLDGPDGWQYYWHKLGTEEHVYSKRQNGGGSIMIWGAFSSKGKSELRVLEGKQDSYEYVTTLSDFLLPFAHTNYGYDFVFQQDNASIHTSRETMEWFSDQEMALLQWPALSPDINPIENLWAIVARCVYANGRQFTTREGLMRAIFKAWDEIPQETLDTLVDSMSKRCSDVLLKQGKKINY</sequence>
<dbReference type="EMBL" id="JNBR01000712">
    <property type="protein sequence ID" value="OQR89886.1"/>
    <property type="molecule type" value="Genomic_DNA"/>
</dbReference>
<dbReference type="InterPro" id="IPR025898">
    <property type="entry name" value="Tc3_transposase_DNA-bd_dom"/>
</dbReference>
<accession>A0A1V9YVY5</accession>
<dbReference type="PANTHER" id="PTHR23022">
    <property type="entry name" value="TRANSPOSABLE ELEMENT-RELATED"/>
    <property type="match status" value="1"/>
</dbReference>
<reference evidence="3 4" key="1">
    <citation type="journal article" date="2014" name="Genome Biol. Evol.">
        <title>The secreted proteins of Achlya hypogyna and Thraustotheca clavata identify the ancestral oomycete secretome and reveal gene acquisitions by horizontal gene transfer.</title>
        <authorList>
            <person name="Misner I."/>
            <person name="Blouin N."/>
            <person name="Leonard G."/>
            <person name="Richards T.A."/>
            <person name="Lane C.E."/>
        </authorList>
    </citation>
    <scope>NUCLEOTIDE SEQUENCE [LARGE SCALE GENOMIC DNA]</scope>
    <source>
        <strain evidence="3 4">ATCC 48635</strain>
    </source>
</reference>
<evidence type="ECO:0000313" key="3">
    <source>
        <dbReference type="EMBL" id="OQR89886.1"/>
    </source>
</evidence>
<protein>
    <recommendedName>
        <fullName evidence="5">Transposase</fullName>
    </recommendedName>
</protein>
<name>A0A1V9YVY5_ACHHY</name>
<feature type="domain" description="Tc3 transposase DNA binding" evidence="1">
    <location>
        <begin position="3"/>
        <end position="51"/>
    </location>
</feature>
<dbReference type="NCBIfam" id="NF033545">
    <property type="entry name" value="transpos_IS630"/>
    <property type="match status" value="1"/>
</dbReference>
<dbReference type="OrthoDB" id="78686at2759"/>
<evidence type="ECO:0000259" key="2">
    <source>
        <dbReference type="Pfam" id="PF13358"/>
    </source>
</evidence>
<dbReference type="GO" id="GO:0003677">
    <property type="term" value="F:DNA binding"/>
    <property type="evidence" value="ECO:0007669"/>
    <property type="project" value="InterPro"/>
</dbReference>
<comment type="caution">
    <text evidence="3">The sequence shown here is derived from an EMBL/GenBank/DDBJ whole genome shotgun (WGS) entry which is preliminary data.</text>
</comment>
<organism evidence="3 4">
    <name type="scientific">Achlya hypogyna</name>
    <name type="common">Oomycete</name>
    <name type="synonym">Protoachlya hypogyna</name>
    <dbReference type="NCBI Taxonomy" id="1202772"/>
    <lineage>
        <taxon>Eukaryota</taxon>
        <taxon>Sar</taxon>
        <taxon>Stramenopiles</taxon>
        <taxon>Oomycota</taxon>
        <taxon>Saprolegniomycetes</taxon>
        <taxon>Saprolegniales</taxon>
        <taxon>Achlyaceae</taxon>
        <taxon>Achlya</taxon>
    </lineage>
</organism>
<dbReference type="InterPro" id="IPR038717">
    <property type="entry name" value="Tc1-like_DDE_dom"/>
</dbReference>